<keyword evidence="4" id="KW-1185">Reference proteome</keyword>
<dbReference type="AlphaFoldDB" id="A0AAV4JNU6"/>
<sequence length="475" mass="53432">MFFVTAGRGTECFLAEEMQEFSQDMISVRDGKVFLNPSSSKNVTQCLQAMMSLKSAERIFATIADYDNSEFIDAKRTFLDKIMSVLSEKDSYSKANSVLEAMRNSYNTYCCPKNEFQKSQSSFENEILKSDEDKTVLPKKRPRLELDNSPTENLKSLGQRALDDCKKATECGKTITFRMSIKCSGKLRKKLDLKRLSRDIAWRVQQASGWKAQLRQPDMEVCVHISNEYVTVGVPLTRQPLSKRSYLQDPGLRAPVAWIMCSLADIRPGDIVLDPMCGKATVLLEGASNMPYRDCCADAVVCDAPFNQKHLLSLTPEMFYGKFLREIHRVLRTDGKCILLVSQELLSVILSLVQSSKYVESNRTGTEDSSCEQSQDSDKHACSDTIPSSSQGNLPEPSGHTTLHCHPHASSMDSFSSCITKTKSAKSGITSSEVMELNFIEEKWSREMRMSFDRVAQYDVKLGETLACILKFIKR</sequence>
<dbReference type="InterPro" id="IPR029063">
    <property type="entry name" value="SAM-dependent_MTases_sf"/>
</dbReference>
<accession>A0AAV4JNU6</accession>
<dbReference type="PANTHER" id="PTHR14911:SF1">
    <property type="entry name" value="THUMP DOMAIN-CONTAINING PROTEIN 2"/>
    <property type="match status" value="1"/>
</dbReference>
<evidence type="ECO:0000313" key="3">
    <source>
        <dbReference type="EMBL" id="GFS24468.1"/>
    </source>
</evidence>
<feature type="domain" description="Ribosomal RNA large subunit methyltransferase K/L-like methyltransferase" evidence="2">
    <location>
        <begin position="243"/>
        <end position="289"/>
    </location>
</feature>
<evidence type="ECO:0000256" key="1">
    <source>
        <dbReference type="SAM" id="MobiDB-lite"/>
    </source>
</evidence>
<reference evidence="3 4" key="1">
    <citation type="journal article" date="2021" name="Elife">
        <title>Chloroplast acquisition without the gene transfer in kleptoplastic sea slugs, Plakobranchus ocellatus.</title>
        <authorList>
            <person name="Maeda T."/>
            <person name="Takahashi S."/>
            <person name="Yoshida T."/>
            <person name="Shimamura S."/>
            <person name="Takaki Y."/>
            <person name="Nagai Y."/>
            <person name="Toyoda A."/>
            <person name="Suzuki Y."/>
            <person name="Arimoto A."/>
            <person name="Ishii H."/>
            <person name="Satoh N."/>
            <person name="Nishiyama T."/>
            <person name="Hasebe M."/>
            <person name="Maruyama T."/>
            <person name="Minagawa J."/>
            <person name="Obokata J."/>
            <person name="Shigenobu S."/>
        </authorList>
    </citation>
    <scope>NUCLEOTIDE SEQUENCE [LARGE SCALE GENOMIC DNA]</scope>
</reference>
<protein>
    <submittedName>
        <fullName evidence="3">THUMP domain-containing protein 2-like</fullName>
    </submittedName>
</protein>
<dbReference type="GO" id="GO:0043527">
    <property type="term" value="C:tRNA methyltransferase complex"/>
    <property type="evidence" value="ECO:0007669"/>
    <property type="project" value="UniProtKB-ARBA"/>
</dbReference>
<dbReference type="SUPFAM" id="SSF53335">
    <property type="entry name" value="S-adenosyl-L-methionine-dependent methyltransferases"/>
    <property type="match status" value="1"/>
</dbReference>
<dbReference type="Proteomes" id="UP000762676">
    <property type="component" value="Unassembled WGS sequence"/>
</dbReference>
<comment type="caution">
    <text evidence="3">The sequence shown here is derived from an EMBL/GenBank/DDBJ whole genome shotgun (WGS) entry which is preliminary data.</text>
</comment>
<dbReference type="PANTHER" id="PTHR14911">
    <property type="entry name" value="THUMP DOMAIN-CONTAINING"/>
    <property type="match status" value="1"/>
</dbReference>
<dbReference type="Gene3D" id="3.40.50.150">
    <property type="entry name" value="Vaccinia Virus protein VP39"/>
    <property type="match status" value="2"/>
</dbReference>
<evidence type="ECO:0000313" key="4">
    <source>
        <dbReference type="Proteomes" id="UP000762676"/>
    </source>
</evidence>
<dbReference type="InterPro" id="IPR000241">
    <property type="entry name" value="RlmKL-like_Mtase"/>
</dbReference>
<dbReference type="SUPFAM" id="SSF143437">
    <property type="entry name" value="THUMP domain-like"/>
    <property type="match status" value="1"/>
</dbReference>
<organism evidence="3 4">
    <name type="scientific">Elysia marginata</name>
    <dbReference type="NCBI Taxonomy" id="1093978"/>
    <lineage>
        <taxon>Eukaryota</taxon>
        <taxon>Metazoa</taxon>
        <taxon>Spiralia</taxon>
        <taxon>Lophotrochozoa</taxon>
        <taxon>Mollusca</taxon>
        <taxon>Gastropoda</taxon>
        <taxon>Heterobranchia</taxon>
        <taxon>Euthyneura</taxon>
        <taxon>Panpulmonata</taxon>
        <taxon>Sacoglossa</taxon>
        <taxon>Placobranchoidea</taxon>
        <taxon>Plakobranchidae</taxon>
        <taxon>Elysia</taxon>
    </lineage>
</organism>
<dbReference type="Pfam" id="PF01170">
    <property type="entry name" value="UPF0020"/>
    <property type="match status" value="1"/>
</dbReference>
<dbReference type="GO" id="GO:0030488">
    <property type="term" value="P:tRNA methylation"/>
    <property type="evidence" value="ECO:0007669"/>
    <property type="project" value="TreeGrafter"/>
</dbReference>
<gene>
    <name evidence="3" type="ORF">ElyMa_003416400</name>
</gene>
<dbReference type="EMBL" id="BMAT01007030">
    <property type="protein sequence ID" value="GFS24468.1"/>
    <property type="molecule type" value="Genomic_DNA"/>
</dbReference>
<name>A0AAV4JNU6_9GAST</name>
<proteinExistence type="predicted"/>
<feature type="region of interest" description="Disordered" evidence="1">
    <location>
        <begin position="363"/>
        <end position="400"/>
    </location>
</feature>
<evidence type="ECO:0000259" key="2">
    <source>
        <dbReference type="Pfam" id="PF01170"/>
    </source>
</evidence>
<dbReference type="GO" id="GO:0016423">
    <property type="term" value="F:tRNA (guanine) methyltransferase activity"/>
    <property type="evidence" value="ECO:0007669"/>
    <property type="project" value="TreeGrafter"/>
</dbReference>